<organism evidence="2 3">
    <name type="scientific">Amycolatopsis iheyensis</name>
    <dbReference type="NCBI Taxonomy" id="2945988"/>
    <lineage>
        <taxon>Bacteria</taxon>
        <taxon>Bacillati</taxon>
        <taxon>Actinomycetota</taxon>
        <taxon>Actinomycetes</taxon>
        <taxon>Pseudonocardiales</taxon>
        <taxon>Pseudonocardiaceae</taxon>
        <taxon>Amycolatopsis</taxon>
    </lineage>
</organism>
<evidence type="ECO:0000313" key="3">
    <source>
        <dbReference type="Proteomes" id="UP001144096"/>
    </source>
</evidence>
<dbReference type="EMBL" id="JAMXQV010000016">
    <property type="protein sequence ID" value="MCR6486767.1"/>
    <property type="molecule type" value="Genomic_DNA"/>
</dbReference>
<dbReference type="InterPro" id="IPR036390">
    <property type="entry name" value="WH_DNA-bd_sf"/>
</dbReference>
<comment type="caution">
    <text evidence="2">The sequence shown here is derived from an EMBL/GenBank/DDBJ whole genome shotgun (WGS) entry which is preliminary data.</text>
</comment>
<evidence type="ECO:0000313" key="2">
    <source>
        <dbReference type="EMBL" id="MCR6486767.1"/>
    </source>
</evidence>
<dbReference type="SUPFAM" id="SSF46785">
    <property type="entry name" value="Winged helix' DNA-binding domain"/>
    <property type="match status" value="1"/>
</dbReference>
<dbReference type="Proteomes" id="UP001144096">
    <property type="component" value="Unassembled WGS sequence"/>
</dbReference>
<dbReference type="Pfam" id="PF12802">
    <property type="entry name" value="MarR_2"/>
    <property type="match status" value="1"/>
</dbReference>
<dbReference type="InterPro" id="IPR000835">
    <property type="entry name" value="HTH_MarR-typ"/>
</dbReference>
<reference evidence="2" key="1">
    <citation type="submission" date="2022-06" db="EMBL/GenBank/DDBJ databases">
        <title>Amycolatopsis iheyaensis sp. nov., a new species of the genus Amycolatopsis isolated from soil in Iheya island, Japan.</title>
        <authorList>
            <person name="Ngamcharungchit C."/>
            <person name="Kanto H."/>
            <person name="Take A."/>
            <person name="Intra B."/>
            <person name="Matsumoto A."/>
            <person name="Panbangred W."/>
            <person name="Inahashi Y."/>
        </authorList>
    </citation>
    <scope>NUCLEOTIDE SEQUENCE</scope>
    <source>
        <strain evidence="2">OK19-0408</strain>
    </source>
</reference>
<keyword evidence="3" id="KW-1185">Reference proteome</keyword>
<accession>A0A9X2NHM8</accession>
<dbReference type="AlphaFoldDB" id="A0A9X2NHM8"/>
<gene>
    <name evidence="2" type="ORF">M8542_28460</name>
</gene>
<proteinExistence type="predicted"/>
<feature type="domain" description="HTH marR-type" evidence="1">
    <location>
        <begin position="251"/>
        <end position="300"/>
    </location>
</feature>
<evidence type="ECO:0000259" key="1">
    <source>
        <dbReference type="Pfam" id="PF12802"/>
    </source>
</evidence>
<dbReference type="Gene3D" id="1.10.10.10">
    <property type="entry name" value="Winged helix-like DNA-binding domain superfamily/Winged helix DNA-binding domain"/>
    <property type="match status" value="1"/>
</dbReference>
<dbReference type="InterPro" id="IPR011991">
    <property type="entry name" value="ArsR-like_HTH"/>
</dbReference>
<dbReference type="RefSeq" id="WP_257923339.1">
    <property type="nucleotide sequence ID" value="NZ_JAMXQV010000016.1"/>
</dbReference>
<protein>
    <submittedName>
        <fullName evidence="2">MarR family winged helix-turn-helix transcriptional regulator</fullName>
    </submittedName>
</protein>
<dbReference type="CDD" id="cd00090">
    <property type="entry name" value="HTH_ARSR"/>
    <property type="match status" value="1"/>
</dbReference>
<sequence length="321" mass="34838">MLRVHFTAADLARTRLVVEPAPLLEAAFSLELLLRRGGGPSFEPWRALATARVRTPLPMLRQLVGPSGLWPAFLCGTEPRLDDAWDRVRSTPRSRLLRPAQYLERQGRLPAWGRSFAAGDQDVLGRIVEEYRGYHAAAIAPVWPTITEHLRADVRRRSAALAEGGVERLLAGLHPDLRWRAPTLSCTLPGAPDGDVELGGRGLRLIPSVFARTPDFLVGVGSPTITYPAEAVLGWQDLPVAPGALADLIGRTRASVLRAIDRHPGSSSTRLGDRLGLSAPAVSKHTAVLRAGHLIVSHRDRQRVVHFVTPLGARLLGEAPA</sequence>
<dbReference type="GO" id="GO:0003700">
    <property type="term" value="F:DNA-binding transcription factor activity"/>
    <property type="evidence" value="ECO:0007669"/>
    <property type="project" value="InterPro"/>
</dbReference>
<dbReference type="InterPro" id="IPR036388">
    <property type="entry name" value="WH-like_DNA-bd_sf"/>
</dbReference>
<name>A0A9X2NHM8_9PSEU</name>